<evidence type="ECO:0000313" key="3">
    <source>
        <dbReference type="Proteomes" id="UP000234905"/>
    </source>
</evidence>
<reference evidence="2 3" key="1">
    <citation type="submission" date="2017-12" db="EMBL/GenBank/DDBJ databases">
        <title>Phylogenetic diversity of female urinary microbiome.</title>
        <authorList>
            <person name="Thomas-White K."/>
            <person name="Wolfe A.J."/>
        </authorList>
    </citation>
    <scope>NUCLEOTIDE SEQUENCE [LARGE SCALE GENOMIC DNA]</scope>
    <source>
        <strain evidence="2 3">UMB0682</strain>
    </source>
</reference>
<accession>A0AAP8ISU5</accession>
<comment type="caution">
    <text evidence="2">The sequence shown here is derived from an EMBL/GenBank/DDBJ whole genome shotgun (WGS) entry which is preliminary data.</text>
</comment>
<feature type="compositionally biased region" description="Polar residues" evidence="1">
    <location>
        <begin position="1"/>
        <end position="15"/>
    </location>
</feature>
<evidence type="ECO:0000313" key="2">
    <source>
        <dbReference type="EMBL" id="PKZ59803.1"/>
    </source>
</evidence>
<name>A0AAP8ISU5_GARVA</name>
<dbReference type="EMBL" id="PKJN01000002">
    <property type="protein sequence ID" value="PKZ59803.1"/>
    <property type="molecule type" value="Genomic_DNA"/>
</dbReference>
<feature type="region of interest" description="Disordered" evidence="1">
    <location>
        <begin position="1"/>
        <end position="26"/>
    </location>
</feature>
<evidence type="ECO:0000256" key="1">
    <source>
        <dbReference type="SAM" id="MobiDB-lite"/>
    </source>
</evidence>
<dbReference type="AlphaFoldDB" id="A0AAP8ISU5"/>
<gene>
    <name evidence="2" type="ORF">CYJ61_03860</name>
</gene>
<organism evidence="2 3">
    <name type="scientific">Gardnerella vaginalis</name>
    <dbReference type="NCBI Taxonomy" id="2702"/>
    <lineage>
        <taxon>Bacteria</taxon>
        <taxon>Bacillati</taxon>
        <taxon>Actinomycetota</taxon>
        <taxon>Actinomycetes</taxon>
        <taxon>Bifidobacteriales</taxon>
        <taxon>Bifidobacteriaceae</taxon>
        <taxon>Gardnerella</taxon>
    </lineage>
</organism>
<dbReference type="Proteomes" id="UP000234905">
    <property type="component" value="Unassembled WGS sequence"/>
</dbReference>
<sequence>MPSVWHSKSNAKQNKSGGGREGDIPAPYEVELVGGRSTLTSETLSWGKVPEFLLAKSFLL</sequence>
<protein>
    <submittedName>
        <fullName evidence="2">Uncharacterized protein</fullName>
    </submittedName>
</protein>
<proteinExistence type="predicted"/>